<comment type="subunit">
    <text evidence="10">Component of the FACT complex.</text>
</comment>
<dbReference type="Pfam" id="PF21091">
    <property type="entry name" value="SPT16_C"/>
    <property type="match status" value="1"/>
</dbReference>
<dbReference type="InterPro" id="IPR033825">
    <property type="entry name" value="Spt16_M24"/>
</dbReference>
<dbReference type="Gene3D" id="2.30.29.150">
    <property type="match status" value="1"/>
</dbReference>
<dbReference type="SMART" id="SM01287">
    <property type="entry name" value="Rtt106"/>
    <property type="match status" value="1"/>
</dbReference>
<feature type="region of interest" description="Disordered" evidence="11">
    <location>
        <begin position="527"/>
        <end position="569"/>
    </location>
</feature>
<reference evidence="16" key="2">
    <citation type="submission" date="2009-11" db="EMBL/GenBank/DDBJ databases">
        <title>The Genome Sequence of Allomyces macrogynus strain ATCC 38327.</title>
        <authorList>
            <consortium name="The Broad Institute Genome Sequencing Platform"/>
            <person name="Russ C."/>
            <person name="Cuomo C."/>
            <person name="Shea T."/>
            <person name="Young S.K."/>
            <person name="Zeng Q."/>
            <person name="Koehrsen M."/>
            <person name="Haas B."/>
            <person name="Borodovsky M."/>
            <person name="Guigo R."/>
            <person name="Alvarado L."/>
            <person name="Berlin A."/>
            <person name="Borenstein D."/>
            <person name="Chen Z."/>
            <person name="Engels R."/>
            <person name="Freedman E."/>
            <person name="Gellesch M."/>
            <person name="Goldberg J."/>
            <person name="Griggs A."/>
            <person name="Gujja S."/>
            <person name="Heiman D."/>
            <person name="Hepburn T."/>
            <person name="Howarth C."/>
            <person name="Jen D."/>
            <person name="Larson L."/>
            <person name="Lewis B."/>
            <person name="Mehta T."/>
            <person name="Park D."/>
            <person name="Pearson M."/>
            <person name="Roberts A."/>
            <person name="Saif S."/>
            <person name="Shenoy N."/>
            <person name="Sisk P."/>
            <person name="Stolte C."/>
            <person name="Sykes S."/>
            <person name="Walk T."/>
            <person name="White J."/>
            <person name="Yandava C."/>
            <person name="Burger G."/>
            <person name="Gray M.W."/>
            <person name="Holland P.W.H."/>
            <person name="King N."/>
            <person name="Lang F.B.F."/>
            <person name="Roger A.J."/>
            <person name="Ruiz-Trillo I."/>
            <person name="Lander E."/>
            <person name="Nusbaum C."/>
        </authorList>
    </citation>
    <scope>NUCLEOTIDE SEQUENCE [LARGE SCALE GENOMIC DNA]</scope>
    <source>
        <strain evidence="16">ATCC 38327</strain>
    </source>
</reference>
<evidence type="ECO:0000256" key="1">
    <source>
        <dbReference type="ARBA" id="ARBA00010779"/>
    </source>
</evidence>
<evidence type="ECO:0000256" key="4">
    <source>
        <dbReference type="ARBA" id="ARBA00022763"/>
    </source>
</evidence>
<dbReference type="GO" id="GO:0006368">
    <property type="term" value="P:transcription elongation by RNA polymerase II"/>
    <property type="evidence" value="ECO:0007669"/>
    <property type="project" value="TreeGrafter"/>
</dbReference>
<evidence type="ECO:0000259" key="14">
    <source>
        <dbReference type="SMART" id="SM01287"/>
    </source>
</evidence>
<dbReference type="VEuPathDB" id="FungiDB:AMAG_17967"/>
<comment type="subcellular location">
    <subcellularLocation>
        <location evidence="10">Nucleus</location>
    </subcellularLocation>
    <subcellularLocation>
        <location evidence="10">Chromosome</location>
    </subcellularLocation>
</comment>
<evidence type="ECO:0000256" key="8">
    <source>
        <dbReference type="ARBA" id="ARBA00023204"/>
    </source>
</evidence>
<dbReference type="Pfam" id="PF24824">
    <property type="entry name" value="PH_SPT16"/>
    <property type="match status" value="1"/>
</dbReference>
<keyword evidence="8 10" id="KW-0234">DNA repair</keyword>
<feature type="domain" description="FACT complex subunit SPT16 N-terminal lobe" evidence="12">
    <location>
        <begin position="66"/>
        <end position="224"/>
    </location>
</feature>
<dbReference type="CDD" id="cd01091">
    <property type="entry name" value="CDC68-like"/>
    <property type="match status" value="1"/>
</dbReference>
<keyword evidence="6" id="KW-0175">Coiled coil</keyword>
<dbReference type="FunFam" id="2.30.29.210:FF:000001">
    <property type="entry name" value="FACT complex subunit spt16"/>
    <property type="match status" value="1"/>
</dbReference>
<evidence type="ECO:0000256" key="10">
    <source>
        <dbReference type="RuleBase" id="RU367052"/>
    </source>
</evidence>
<keyword evidence="2 10" id="KW-0158">Chromosome</keyword>
<dbReference type="InterPro" id="IPR029148">
    <property type="entry name" value="FACT-SPT16_Nlobe"/>
</dbReference>
<sequence>MRRAVTAKSPSTATNRDDHHDDRPRRPRSPRTTLPPDRTDPQPAAMSSAAGSSSTAAAGAADGVELNVPAFHRRATALLTNLAANPAQFGDAHAVAMATGADLEAFPYDKGPTLHTWLLGYEFSETVVVATRDGRIIILTSPKKAAMLTPLAAGGATPVTLLARAKDNNRLIELEGMIRDAAGGDEPVRVGHFPKDKQSGKHLNEFTAAMAAAGFAWCDATLGVSLCLGSKDAAELALVHKAAKVSAAVMKNHFFEEIMSIIDEEKTITHEELTDRIDAVLAEENIAKYAKRLRFPADLDLPMTETCYVPIVQSGGEYDLRPSAQSNGKNLHPGTILCSLGVRYKSYCSNIARTLLINPTKRQEKNYDFLLEVFGYLVSLLRPGLKGKDVYGKVLQYVKAKRPDLEPNLVKSVGFGMGIEFRESTFVLNAKNDVELLPNAVLNVSIGFQNLTNPDAKDKRNQVYALHIADTVVVGNDKTVTLTSDCTRDAAEVCFELEDDEDDAATKAAAADKAAAKAAKAKAASAAAAASSDGPRGKRQASAILQSKTRNEAAEASAEAKRRDHQKELAAARQEEGLQRFAAGGERTKDADKRLFRKFESYKKDTNVPRDAGLQIHVDDRAETILLPVYGLTVPFHISTIKNVSKSDEGDYVYLRLNFISPGQALGRKEELPFENPNATFIKTLTYRSNDAPRMNDIYRKVSELKKQSLKAEAERKDKADIVEQDRLVEAKRNKPVALMDVYARPTLDGKRLPGDLEIHTNGLRYRSRLKSENRIDILFNNIQHLFFQPCDNELIVVLHVHLKNPIMIGKKKTKDVQFYKEATDVSFDETGNRRRRAYGDEDELQQEQEEKRRRARLNKEFKEFGETIVENPDVQFRLDIPFRELGFHGVPFRANVLLQPTEDCLVHLTDPPFLIISLKDVEVVHLERVQFGLKNFDMVFVFHDFAKTPVHVNSIPVQDLELVRDWLDTSDILFTEGPVNLNWSAIMKTINDDPAAFFKDGGWSFLQADSDEDKSASEDSASEFEAESDAFMSDASSSDDSSDMSAVSESGSGSEDEEEYSSGEDWDEMEDRARRDDERKRKRIEEVGGAPPAKKRR</sequence>
<dbReference type="FunFam" id="3.90.230.10:FF:000005">
    <property type="entry name" value="FACT complex subunit spt16"/>
    <property type="match status" value="1"/>
</dbReference>
<feature type="compositionally biased region" description="Acidic residues" evidence="11">
    <location>
        <begin position="1055"/>
        <end position="1071"/>
    </location>
</feature>
<keyword evidence="16" id="KW-1185">Reference proteome</keyword>
<dbReference type="InterPro" id="IPR029149">
    <property type="entry name" value="Creatin/AminoP/Spt16_N"/>
</dbReference>
<dbReference type="Pfam" id="PF08644">
    <property type="entry name" value="SPT16"/>
    <property type="match status" value="1"/>
</dbReference>
<dbReference type="SMART" id="SM01285">
    <property type="entry name" value="FACT-Spt16_Nlob"/>
    <property type="match status" value="1"/>
</dbReference>
<dbReference type="STRING" id="578462.A0A0L0S2Z8"/>
<dbReference type="SUPFAM" id="SSF55920">
    <property type="entry name" value="Creatinase/aminopeptidase"/>
    <property type="match status" value="1"/>
</dbReference>
<comment type="similarity">
    <text evidence="1 10">Belongs to the peptidase M24 family. SPT16 subfamily.</text>
</comment>
<dbReference type="GO" id="GO:0006260">
    <property type="term" value="P:DNA replication"/>
    <property type="evidence" value="ECO:0007669"/>
    <property type="project" value="UniProtKB-KW"/>
</dbReference>
<evidence type="ECO:0000256" key="2">
    <source>
        <dbReference type="ARBA" id="ARBA00022454"/>
    </source>
</evidence>
<keyword evidence="9 10" id="KW-0539">Nucleus</keyword>
<reference evidence="15 16" key="1">
    <citation type="submission" date="2009-11" db="EMBL/GenBank/DDBJ databases">
        <title>Annotation of Allomyces macrogynus ATCC 38327.</title>
        <authorList>
            <consortium name="The Broad Institute Genome Sequencing Platform"/>
            <person name="Russ C."/>
            <person name="Cuomo C."/>
            <person name="Burger G."/>
            <person name="Gray M.W."/>
            <person name="Holland P.W.H."/>
            <person name="King N."/>
            <person name="Lang F.B.F."/>
            <person name="Roger A.J."/>
            <person name="Ruiz-Trillo I."/>
            <person name="Young S.K."/>
            <person name="Zeng Q."/>
            <person name="Gargeya S."/>
            <person name="Fitzgerald M."/>
            <person name="Haas B."/>
            <person name="Abouelleil A."/>
            <person name="Alvarado L."/>
            <person name="Arachchi H.M."/>
            <person name="Berlin A."/>
            <person name="Chapman S.B."/>
            <person name="Gearin G."/>
            <person name="Goldberg J."/>
            <person name="Griggs A."/>
            <person name="Gujja S."/>
            <person name="Hansen M."/>
            <person name="Heiman D."/>
            <person name="Howarth C."/>
            <person name="Larimer J."/>
            <person name="Lui A."/>
            <person name="MacDonald P.J.P."/>
            <person name="McCowen C."/>
            <person name="Montmayeur A."/>
            <person name="Murphy C."/>
            <person name="Neiman D."/>
            <person name="Pearson M."/>
            <person name="Priest M."/>
            <person name="Roberts A."/>
            <person name="Saif S."/>
            <person name="Shea T."/>
            <person name="Sisk P."/>
            <person name="Stolte C."/>
            <person name="Sykes S."/>
            <person name="Wortman J."/>
            <person name="Nusbaum C."/>
            <person name="Birren B."/>
        </authorList>
    </citation>
    <scope>NUCLEOTIDE SEQUENCE [LARGE SCALE GENOMIC DNA]</scope>
    <source>
        <strain evidence="15 16">ATCC 38327</strain>
    </source>
</reference>
<feature type="domain" description="FACT complex subunit SPT16 middle" evidence="13">
    <location>
        <begin position="616"/>
        <end position="766"/>
    </location>
</feature>
<comment type="function">
    <text evidence="10">Component of the FACT complex, a general chromatin factor that acts to reorganize nucleosomes. The FACT complex is involved in multiple processes that require DNA as a template such as mRNA elongation, DNA replication and DNA repair. During transcription elongation the FACT complex acts as a histone chaperone that both destabilizes and restores nucleosomal structure. It facilitates the passage of RNA polymerase II and transcription by promoting the dissociation of one histone H2A-H2B dimer from the nucleosome, then subsequently promotes the reestablishment of the nucleosome following the passage of RNA polymerase II.</text>
</comment>
<feature type="compositionally biased region" description="Low complexity" evidence="11">
    <location>
        <begin position="44"/>
        <end position="56"/>
    </location>
</feature>
<dbReference type="OrthoDB" id="10251642at2759"/>
<protein>
    <recommendedName>
        <fullName evidence="10">FACT complex subunit</fullName>
    </recommendedName>
</protein>
<feature type="compositionally biased region" description="Basic and acidic residues" evidence="11">
    <location>
        <begin position="549"/>
        <end position="569"/>
    </location>
</feature>
<evidence type="ECO:0000256" key="6">
    <source>
        <dbReference type="ARBA" id="ARBA00023054"/>
    </source>
</evidence>
<evidence type="ECO:0000313" key="16">
    <source>
        <dbReference type="Proteomes" id="UP000054350"/>
    </source>
</evidence>
<dbReference type="Gene3D" id="3.90.230.10">
    <property type="entry name" value="Creatinase/methionine aminopeptidase superfamily"/>
    <property type="match status" value="1"/>
</dbReference>
<feature type="region of interest" description="Disordered" evidence="11">
    <location>
        <begin position="1"/>
        <end position="56"/>
    </location>
</feature>
<dbReference type="AlphaFoldDB" id="A0A0L0S2Z8"/>
<feature type="domain" description="Histone chaperone RTT106/FACT complex subunit SPT16-like middle" evidence="14">
    <location>
        <begin position="888"/>
        <end position="978"/>
    </location>
</feature>
<evidence type="ECO:0000259" key="13">
    <source>
        <dbReference type="SMART" id="SM01286"/>
    </source>
</evidence>
<dbReference type="Pfam" id="PF00557">
    <property type="entry name" value="Peptidase_M24"/>
    <property type="match status" value="1"/>
</dbReference>
<dbReference type="GO" id="GO:0035101">
    <property type="term" value="C:FACT complex"/>
    <property type="evidence" value="ECO:0007669"/>
    <property type="project" value="UniProtKB-UniRule"/>
</dbReference>
<evidence type="ECO:0000256" key="3">
    <source>
        <dbReference type="ARBA" id="ARBA00022705"/>
    </source>
</evidence>
<organism evidence="15 16">
    <name type="scientific">Allomyces macrogynus (strain ATCC 38327)</name>
    <name type="common">Allomyces javanicus var. macrogynus</name>
    <dbReference type="NCBI Taxonomy" id="578462"/>
    <lineage>
        <taxon>Eukaryota</taxon>
        <taxon>Fungi</taxon>
        <taxon>Fungi incertae sedis</taxon>
        <taxon>Blastocladiomycota</taxon>
        <taxon>Blastocladiomycetes</taxon>
        <taxon>Blastocladiales</taxon>
        <taxon>Blastocladiaceae</taxon>
        <taxon>Allomyces</taxon>
    </lineage>
</organism>
<evidence type="ECO:0000256" key="9">
    <source>
        <dbReference type="ARBA" id="ARBA00023242"/>
    </source>
</evidence>
<dbReference type="FunFam" id="2.30.29.30:FF:000017">
    <property type="entry name" value="FACT complex subunit SPT16"/>
    <property type="match status" value="1"/>
</dbReference>
<evidence type="ECO:0000256" key="5">
    <source>
        <dbReference type="ARBA" id="ARBA00023015"/>
    </source>
</evidence>
<dbReference type="InterPro" id="IPR013953">
    <property type="entry name" value="FACT_SPT16_M"/>
</dbReference>
<dbReference type="InterPro" id="IPR056595">
    <property type="entry name" value="Fact-SPT16_PH"/>
</dbReference>
<dbReference type="Gene3D" id="3.40.350.10">
    <property type="entry name" value="Creatinase/prolidase N-terminal domain"/>
    <property type="match status" value="1"/>
</dbReference>
<dbReference type="GO" id="GO:0031491">
    <property type="term" value="F:nucleosome binding"/>
    <property type="evidence" value="ECO:0007669"/>
    <property type="project" value="TreeGrafter"/>
</dbReference>
<name>A0A0L0S2Z8_ALLM3</name>
<dbReference type="Proteomes" id="UP000054350">
    <property type="component" value="Unassembled WGS sequence"/>
</dbReference>
<evidence type="ECO:0000256" key="11">
    <source>
        <dbReference type="SAM" id="MobiDB-lite"/>
    </source>
</evidence>
<feature type="compositionally biased region" description="Basic and acidic residues" evidence="11">
    <location>
        <begin position="15"/>
        <end position="24"/>
    </location>
</feature>
<dbReference type="EMBL" id="GG745330">
    <property type="protein sequence ID" value="KNE56776.1"/>
    <property type="molecule type" value="Genomic_DNA"/>
</dbReference>
<keyword evidence="4 10" id="KW-0227">DNA damage</keyword>
<feature type="compositionally biased region" description="Basic and acidic residues" evidence="11">
    <location>
        <begin position="1072"/>
        <end position="1087"/>
    </location>
</feature>
<proteinExistence type="inferred from homology"/>
<dbReference type="InterPro" id="IPR048969">
    <property type="entry name" value="FACT_SPT16_C"/>
</dbReference>
<evidence type="ECO:0000313" key="15">
    <source>
        <dbReference type="EMBL" id="KNE56776.1"/>
    </source>
</evidence>
<dbReference type="PANTHER" id="PTHR13980:SF15">
    <property type="entry name" value="FACT COMPLEX SUBUNIT SPT16"/>
    <property type="match status" value="1"/>
</dbReference>
<dbReference type="InterPro" id="IPR011993">
    <property type="entry name" value="PH-like_dom_sf"/>
</dbReference>
<dbReference type="GO" id="GO:0006281">
    <property type="term" value="P:DNA repair"/>
    <property type="evidence" value="ECO:0007669"/>
    <property type="project" value="UniProtKB-UniRule"/>
</dbReference>
<keyword evidence="7 10" id="KW-0804">Transcription</keyword>
<dbReference type="GO" id="GO:0010468">
    <property type="term" value="P:regulation of gene expression"/>
    <property type="evidence" value="ECO:0007669"/>
    <property type="project" value="UniProtKB-ARBA"/>
</dbReference>
<keyword evidence="3 10" id="KW-0235">DNA replication</keyword>
<dbReference type="Pfam" id="PF08512">
    <property type="entry name" value="Rttp106-like_middle"/>
    <property type="match status" value="1"/>
</dbReference>
<evidence type="ECO:0000259" key="12">
    <source>
        <dbReference type="SMART" id="SM01285"/>
    </source>
</evidence>
<feature type="compositionally biased region" description="Low complexity" evidence="11">
    <location>
        <begin position="1030"/>
        <end position="1054"/>
    </location>
</feature>
<dbReference type="InterPro" id="IPR013719">
    <property type="entry name" value="RTT106/SPT16-like_middle_dom"/>
</dbReference>
<dbReference type="eggNOG" id="KOG1189">
    <property type="taxonomic scope" value="Eukaryota"/>
</dbReference>
<dbReference type="Gene3D" id="2.30.29.30">
    <property type="entry name" value="Pleckstrin-homology domain (PH domain)/Phosphotyrosine-binding domain (PTB)"/>
    <property type="match status" value="1"/>
</dbReference>
<dbReference type="Gene3D" id="2.30.29.210">
    <property type="entry name" value="FACT complex subunit Spt16p/Cdc68p"/>
    <property type="match status" value="1"/>
</dbReference>
<dbReference type="InterPro" id="IPR040258">
    <property type="entry name" value="Spt16"/>
</dbReference>
<dbReference type="PANTHER" id="PTHR13980">
    <property type="entry name" value="CDC68 RELATED"/>
    <property type="match status" value="1"/>
</dbReference>
<dbReference type="SMART" id="SM01286">
    <property type="entry name" value="SPT16"/>
    <property type="match status" value="1"/>
</dbReference>
<dbReference type="OMA" id="YHINTIP"/>
<dbReference type="Pfam" id="PF14826">
    <property type="entry name" value="FACT-Spt16_Nlob"/>
    <property type="match status" value="1"/>
</dbReference>
<keyword evidence="5 10" id="KW-0805">Transcription regulation</keyword>
<dbReference type="InterPro" id="IPR000994">
    <property type="entry name" value="Pept_M24"/>
</dbReference>
<gene>
    <name evidence="15" type="ORF">AMAG_17967</name>
</gene>
<accession>A0A0L0S2Z8</accession>
<dbReference type="InterPro" id="IPR036005">
    <property type="entry name" value="Creatinase/aminopeptidase-like"/>
</dbReference>
<feature type="region of interest" description="Disordered" evidence="11">
    <location>
        <begin position="1011"/>
        <end position="1098"/>
    </location>
</feature>
<evidence type="ECO:0000256" key="7">
    <source>
        <dbReference type="ARBA" id="ARBA00023163"/>
    </source>
</evidence>